<dbReference type="KEGG" id="acan:ACA1_288310"/>
<reference evidence="1 2" key="1">
    <citation type="journal article" date="2013" name="Genome Biol.">
        <title>Genome of Acanthamoeba castellanii highlights extensive lateral gene transfer and early evolution of tyrosine kinase signaling.</title>
        <authorList>
            <person name="Clarke M."/>
            <person name="Lohan A.J."/>
            <person name="Liu B."/>
            <person name="Lagkouvardos I."/>
            <person name="Roy S."/>
            <person name="Zafar N."/>
            <person name="Bertelli C."/>
            <person name="Schilde C."/>
            <person name="Kianianmomeni A."/>
            <person name="Burglin T.R."/>
            <person name="Frech C."/>
            <person name="Turcotte B."/>
            <person name="Kopec K.O."/>
            <person name="Synnott J.M."/>
            <person name="Choo C."/>
            <person name="Paponov I."/>
            <person name="Finkler A."/>
            <person name="Soon Heng Tan C."/>
            <person name="Hutchins A.P."/>
            <person name="Weinmeier T."/>
            <person name="Rattei T."/>
            <person name="Chu J.S."/>
            <person name="Gimenez G."/>
            <person name="Irimia M."/>
            <person name="Rigden D.J."/>
            <person name="Fitzpatrick D.A."/>
            <person name="Lorenzo-Morales J."/>
            <person name="Bateman A."/>
            <person name="Chiu C.H."/>
            <person name="Tang P."/>
            <person name="Hegemann P."/>
            <person name="Fromm H."/>
            <person name="Raoult D."/>
            <person name="Greub G."/>
            <person name="Miranda-Saavedra D."/>
            <person name="Chen N."/>
            <person name="Nash P."/>
            <person name="Ginger M.L."/>
            <person name="Horn M."/>
            <person name="Schaap P."/>
            <person name="Caler L."/>
            <person name="Loftus B."/>
        </authorList>
    </citation>
    <scope>NUCLEOTIDE SEQUENCE [LARGE SCALE GENOMIC DNA]</scope>
    <source>
        <strain evidence="1 2">Neff</strain>
    </source>
</reference>
<name>L8HIT5_ACACF</name>
<dbReference type="RefSeq" id="XP_004367865.1">
    <property type="nucleotide sequence ID" value="XM_004367808.1"/>
</dbReference>
<sequence>MERNGRCHERAVKLGLPCVYYKLNEKEGTGQVLDHSGYALHAKAVGGLASAPGLAGDAVAFAGETYVECPQSLRDMAFPHMEKGEVVSSITLTLLAKLPAELTAPPHTLYCTHAREQGCHYENGYLFFWHFYTGRKKVVLRVPVATLLGQWVHTAWVLHDGTLYAYVNGVEHCSAQFAQIQPGNCGGPFLLGGEYNSESTECGPKPSCRSPLQHFAVYPRKLSGAEIQRHMQAAGIKHST</sequence>
<gene>
    <name evidence="1" type="ORF">ACA1_288310</name>
</gene>
<dbReference type="SUPFAM" id="SSF49899">
    <property type="entry name" value="Concanavalin A-like lectins/glucanases"/>
    <property type="match status" value="1"/>
</dbReference>
<dbReference type="Proteomes" id="UP000011083">
    <property type="component" value="Unassembled WGS sequence"/>
</dbReference>
<accession>L8HIT5</accession>
<evidence type="ECO:0008006" key="3">
    <source>
        <dbReference type="Google" id="ProtNLM"/>
    </source>
</evidence>
<dbReference type="VEuPathDB" id="AmoebaDB:ACA1_288310"/>
<dbReference type="Gene3D" id="2.60.120.200">
    <property type="match status" value="1"/>
</dbReference>
<dbReference type="EMBL" id="KB007805">
    <property type="protein sequence ID" value="ELR25110.1"/>
    <property type="molecule type" value="Genomic_DNA"/>
</dbReference>
<keyword evidence="2" id="KW-1185">Reference proteome</keyword>
<dbReference type="GeneID" id="14926153"/>
<protein>
    <recommendedName>
        <fullName evidence="3">LamG-like jellyroll fold domain-containing protein</fullName>
    </recommendedName>
</protein>
<dbReference type="InterPro" id="IPR013320">
    <property type="entry name" value="ConA-like_dom_sf"/>
</dbReference>
<proteinExistence type="predicted"/>
<evidence type="ECO:0000313" key="2">
    <source>
        <dbReference type="Proteomes" id="UP000011083"/>
    </source>
</evidence>
<dbReference type="AlphaFoldDB" id="L8HIT5"/>
<dbReference type="Pfam" id="PF13385">
    <property type="entry name" value="Laminin_G_3"/>
    <property type="match status" value="1"/>
</dbReference>
<evidence type="ECO:0000313" key="1">
    <source>
        <dbReference type="EMBL" id="ELR25110.1"/>
    </source>
</evidence>
<organism evidence="1 2">
    <name type="scientific">Acanthamoeba castellanii (strain ATCC 30010 / Neff)</name>
    <dbReference type="NCBI Taxonomy" id="1257118"/>
    <lineage>
        <taxon>Eukaryota</taxon>
        <taxon>Amoebozoa</taxon>
        <taxon>Discosea</taxon>
        <taxon>Longamoebia</taxon>
        <taxon>Centramoebida</taxon>
        <taxon>Acanthamoebidae</taxon>
        <taxon>Acanthamoeba</taxon>
    </lineage>
</organism>